<sequence>MLPARASDIPALSPIGSQAVPEEDPLKFLEEKIREIMEKGLDGILWDMCIDPSLKLELKRISETYLHIIFGLNDKQLMTEELCGKAWNFHTRNLKNMCFQAWMQYCLLKKEARRDAEQNMALAAVHYNSRIIKVIVQKWSGWVRFHKEQMALAVRKIQWVFNVKLLRIILKAWHAEAQSSAKTKAYFEQLEKEDQEESFDLHHCFSLELIKEKTATSRIVNYEKSNLPERTLLQIFHYTDLIDLARCAQVSRTWMSVTQNSSLWSDIDFSAVKHKIQDKTVVNILQKWRTYVLRLNLRGCSSLHWPSFKSIGLWQTWKAKVNHMWAWMQCLHYVLKSVTAHRLRNTALEQIDIEEDHAQQQENEVELQNWLSYESRLKQLG</sequence>
<dbReference type="STRING" id="8496.A0A151NPG0"/>
<accession>A0A151NPG0</accession>
<keyword evidence="3" id="KW-1185">Reference proteome</keyword>
<evidence type="ECO:0000313" key="3">
    <source>
        <dbReference type="Proteomes" id="UP000050525"/>
    </source>
</evidence>
<dbReference type="Proteomes" id="UP000050525">
    <property type="component" value="Unassembled WGS sequence"/>
</dbReference>
<dbReference type="AlphaFoldDB" id="A0A151NPG0"/>
<proteinExistence type="predicted"/>
<dbReference type="InterPro" id="IPR036047">
    <property type="entry name" value="F-box-like_dom_sf"/>
</dbReference>
<comment type="caution">
    <text evidence="2">The sequence shown here is derived from an EMBL/GenBank/DDBJ whole genome shotgun (WGS) entry which is preliminary data.</text>
</comment>
<protein>
    <submittedName>
        <fullName evidence="2">F-box/LRR-repeat protein 13</fullName>
    </submittedName>
</protein>
<organism evidence="2 3">
    <name type="scientific">Alligator mississippiensis</name>
    <name type="common">American alligator</name>
    <dbReference type="NCBI Taxonomy" id="8496"/>
    <lineage>
        <taxon>Eukaryota</taxon>
        <taxon>Metazoa</taxon>
        <taxon>Chordata</taxon>
        <taxon>Craniata</taxon>
        <taxon>Vertebrata</taxon>
        <taxon>Euteleostomi</taxon>
        <taxon>Archelosauria</taxon>
        <taxon>Archosauria</taxon>
        <taxon>Crocodylia</taxon>
        <taxon>Alligatoridae</taxon>
        <taxon>Alligatorinae</taxon>
        <taxon>Alligator</taxon>
    </lineage>
</organism>
<evidence type="ECO:0000259" key="1">
    <source>
        <dbReference type="PROSITE" id="PS50181"/>
    </source>
</evidence>
<feature type="domain" description="F-box" evidence="1">
    <location>
        <begin position="221"/>
        <end position="267"/>
    </location>
</feature>
<gene>
    <name evidence="2" type="primary">FBXL13</name>
    <name evidence="2" type="ORF">Y1Q_0023376</name>
</gene>
<dbReference type="InterPro" id="IPR001810">
    <property type="entry name" value="F-box_dom"/>
</dbReference>
<dbReference type="Gene3D" id="3.80.10.10">
    <property type="entry name" value="Ribonuclease Inhibitor"/>
    <property type="match status" value="1"/>
</dbReference>
<reference evidence="2 3" key="1">
    <citation type="journal article" date="2012" name="Genome Biol.">
        <title>Sequencing three crocodilian genomes to illuminate the evolution of archosaurs and amniotes.</title>
        <authorList>
            <person name="St John J.A."/>
            <person name="Braun E.L."/>
            <person name="Isberg S.R."/>
            <person name="Miles L.G."/>
            <person name="Chong A.Y."/>
            <person name="Gongora J."/>
            <person name="Dalzell P."/>
            <person name="Moran C."/>
            <person name="Bed'hom B."/>
            <person name="Abzhanov A."/>
            <person name="Burgess S.C."/>
            <person name="Cooksey A.M."/>
            <person name="Castoe T.A."/>
            <person name="Crawford N.G."/>
            <person name="Densmore L.D."/>
            <person name="Drew J.C."/>
            <person name="Edwards S.V."/>
            <person name="Faircloth B.C."/>
            <person name="Fujita M.K."/>
            <person name="Greenwold M.J."/>
            <person name="Hoffmann F.G."/>
            <person name="Howard J.M."/>
            <person name="Iguchi T."/>
            <person name="Janes D.E."/>
            <person name="Khan S.Y."/>
            <person name="Kohno S."/>
            <person name="de Koning A.J."/>
            <person name="Lance S.L."/>
            <person name="McCarthy F.M."/>
            <person name="McCormack J.E."/>
            <person name="Merchant M.E."/>
            <person name="Peterson D.G."/>
            <person name="Pollock D.D."/>
            <person name="Pourmand N."/>
            <person name="Raney B.J."/>
            <person name="Roessler K.A."/>
            <person name="Sanford J.R."/>
            <person name="Sawyer R.H."/>
            <person name="Schmidt C.J."/>
            <person name="Triplett E.W."/>
            <person name="Tuberville T.D."/>
            <person name="Venegas-Anaya M."/>
            <person name="Howard J.T."/>
            <person name="Jarvis E.D."/>
            <person name="Guillette L.J.Jr."/>
            <person name="Glenn T.C."/>
            <person name="Green R.E."/>
            <person name="Ray D.A."/>
        </authorList>
    </citation>
    <scope>NUCLEOTIDE SEQUENCE [LARGE SCALE GENOMIC DNA]</scope>
    <source>
        <strain evidence="2">KSC_2009_1</strain>
    </source>
</reference>
<name>A0A151NPG0_ALLMI</name>
<dbReference type="SMART" id="SM00256">
    <property type="entry name" value="FBOX"/>
    <property type="match status" value="1"/>
</dbReference>
<dbReference type="PROSITE" id="PS50181">
    <property type="entry name" value="FBOX"/>
    <property type="match status" value="1"/>
</dbReference>
<dbReference type="InterPro" id="IPR032675">
    <property type="entry name" value="LRR_dom_sf"/>
</dbReference>
<evidence type="ECO:0000313" key="2">
    <source>
        <dbReference type="EMBL" id="KYO38663.1"/>
    </source>
</evidence>
<dbReference type="Pfam" id="PF12937">
    <property type="entry name" value="F-box-like"/>
    <property type="match status" value="1"/>
</dbReference>
<dbReference type="EMBL" id="AKHW03002440">
    <property type="protein sequence ID" value="KYO38663.1"/>
    <property type="molecule type" value="Genomic_DNA"/>
</dbReference>
<dbReference type="SUPFAM" id="SSF81383">
    <property type="entry name" value="F-box domain"/>
    <property type="match status" value="1"/>
</dbReference>